<evidence type="ECO:0000313" key="2">
    <source>
        <dbReference type="Proteomes" id="UP001162992"/>
    </source>
</evidence>
<accession>A0ACC2D8U4</accession>
<organism evidence="1 2">
    <name type="scientific">Diphasiastrum complanatum</name>
    <name type="common">Issler's clubmoss</name>
    <name type="synonym">Lycopodium complanatum</name>
    <dbReference type="NCBI Taxonomy" id="34168"/>
    <lineage>
        <taxon>Eukaryota</taxon>
        <taxon>Viridiplantae</taxon>
        <taxon>Streptophyta</taxon>
        <taxon>Embryophyta</taxon>
        <taxon>Tracheophyta</taxon>
        <taxon>Lycopodiopsida</taxon>
        <taxon>Lycopodiales</taxon>
        <taxon>Lycopodiaceae</taxon>
        <taxon>Lycopodioideae</taxon>
        <taxon>Diphasiastrum</taxon>
    </lineage>
</organism>
<gene>
    <name evidence="1" type="ORF">O6H91_07G114600</name>
</gene>
<protein>
    <submittedName>
        <fullName evidence="1">Uncharacterized protein</fullName>
    </submittedName>
</protein>
<reference evidence="2" key="1">
    <citation type="journal article" date="2024" name="Proc. Natl. Acad. Sci. U.S.A.">
        <title>Extraordinary preservation of gene collinearity over three hundred million years revealed in homosporous lycophytes.</title>
        <authorList>
            <person name="Li C."/>
            <person name="Wickell D."/>
            <person name="Kuo L.Y."/>
            <person name="Chen X."/>
            <person name="Nie B."/>
            <person name="Liao X."/>
            <person name="Peng D."/>
            <person name="Ji J."/>
            <person name="Jenkins J."/>
            <person name="Williams M."/>
            <person name="Shu S."/>
            <person name="Plott C."/>
            <person name="Barry K."/>
            <person name="Rajasekar S."/>
            <person name="Grimwood J."/>
            <person name="Han X."/>
            <person name="Sun S."/>
            <person name="Hou Z."/>
            <person name="He W."/>
            <person name="Dai G."/>
            <person name="Sun C."/>
            <person name="Schmutz J."/>
            <person name="Leebens-Mack J.H."/>
            <person name="Li F.W."/>
            <person name="Wang L."/>
        </authorList>
    </citation>
    <scope>NUCLEOTIDE SEQUENCE [LARGE SCALE GENOMIC DNA]</scope>
    <source>
        <strain evidence="2">cv. PW_Plant_1</strain>
    </source>
</reference>
<sequence>MGICSFIVLVAFFVISNLEQCSGAHLFQHRKLAALVTEPPLILSYHNGPLLAGSGALTVHLLWYGSFNSAQKNTVTDFFRSFVPDNDKQGLSSSVSSWWKTTASYKDAFGVSILSSVELGAQTSDAAYSIGKNLKRSDLEILVVKIAQNSKLLEDSKSLYLVLTSEDVYVDGFCTDACASHSKTSASTAEGDHKVVYVWVGNSASTCPGKCAWPFANPKSFGGPDTPALIAPNGDVGVDGMIINIATVLAGAATNPFGSGYFQGDVNAPLEAATACAGIFGEGAFPGFAGKLLVDSSTKASFNVRGINGRTFLLPALWNPSTLSCSSPS</sequence>
<name>A0ACC2D8U4_DIPCM</name>
<comment type="caution">
    <text evidence="1">The sequence shown here is derived from an EMBL/GenBank/DDBJ whole genome shotgun (WGS) entry which is preliminary data.</text>
</comment>
<proteinExistence type="predicted"/>
<dbReference type="Proteomes" id="UP001162992">
    <property type="component" value="Chromosome 7"/>
</dbReference>
<evidence type="ECO:0000313" key="1">
    <source>
        <dbReference type="EMBL" id="KAJ7550721.1"/>
    </source>
</evidence>
<keyword evidence="2" id="KW-1185">Reference proteome</keyword>
<dbReference type="EMBL" id="CM055098">
    <property type="protein sequence ID" value="KAJ7550721.1"/>
    <property type="molecule type" value="Genomic_DNA"/>
</dbReference>